<dbReference type="RefSeq" id="WP_265425053.1">
    <property type="nucleotide sequence ID" value="NZ_JAPFPW010000009.1"/>
</dbReference>
<proteinExistence type="predicted"/>
<reference evidence="2 3" key="1">
    <citation type="submission" date="2022-11" db="EMBL/GenBank/DDBJ databases">
        <title>Desulfobotulus tamanensis H1 sp. nov. - anaerobic, alkaliphilic, sulphate reducing bacterium isolated from terrestrial mud volcano.</title>
        <authorList>
            <person name="Frolova A."/>
            <person name="Merkel A.Y."/>
            <person name="Slobodkin A.I."/>
        </authorList>
    </citation>
    <scope>NUCLEOTIDE SEQUENCE [LARGE SCALE GENOMIC DNA]</scope>
    <source>
        <strain evidence="2 3">H1</strain>
    </source>
</reference>
<dbReference type="SUPFAM" id="SSF142433">
    <property type="entry name" value="CinA-like"/>
    <property type="match status" value="1"/>
</dbReference>
<evidence type="ECO:0000259" key="1">
    <source>
        <dbReference type="Pfam" id="PF02464"/>
    </source>
</evidence>
<evidence type="ECO:0000313" key="2">
    <source>
        <dbReference type="EMBL" id="MCW7754133.1"/>
    </source>
</evidence>
<protein>
    <submittedName>
        <fullName evidence="2">CinA family protein</fullName>
    </submittedName>
</protein>
<gene>
    <name evidence="2" type="ORF">OOT00_09045</name>
</gene>
<dbReference type="EMBL" id="JAPFPW010000009">
    <property type="protein sequence ID" value="MCW7754133.1"/>
    <property type="molecule type" value="Genomic_DNA"/>
</dbReference>
<accession>A0ABT3N9K1</accession>
<feature type="domain" description="CinA C-terminal" evidence="1">
    <location>
        <begin position="12"/>
        <end position="163"/>
    </location>
</feature>
<dbReference type="Proteomes" id="UP001209681">
    <property type="component" value="Unassembled WGS sequence"/>
</dbReference>
<dbReference type="Pfam" id="PF02464">
    <property type="entry name" value="CinA"/>
    <property type="match status" value="1"/>
</dbReference>
<sequence>MMMNERLDPDDYAKEISCLLRRRGRTLALAESCTGGLMASLFTSYPGSSDFFKLSAVTYANDAKQRILGVRSETLVREGAVSEAVAAEMAAGARGAGVADLGLATTGIAGPGGGSSEKPVGMVCIGLADHNRTLSWTFVRNEGERRSNQRVFAALALKQLYHYLLEEN</sequence>
<evidence type="ECO:0000313" key="3">
    <source>
        <dbReference type="Proteomes" id="UP001209681"/>
    </source>
</evidence>
<name>A0ABT3N9K1_9BACT</name>
<dbReference type="InterPro" id="IPR036653">
    <property type="entry name" value="CinA-like_C"/>
</dbReference>
<dbReference type="Gene3D" id="3.90.950.20">
    <property type="entry name" value="CinA-like"/>
    <property type="match status" value="1"/>
</dbReference>
<dbReference type="InterPro" id="IPR008136">
    <property type="entry name" value="CinA_C"/>
</dbReference>
<dbReference type="NCBIfam" id="TIGR00199">
    <property type="entry name" value="PncC_domain"/>
    <property type="match status" value="1"/>
</dbReference>
<organism evidence="2 3">
    <name type="scientific">Desulfobotulus pelophilus</name>
    <dbReference type="NCBI Taxonomy" id="2823377"/>
    <lineage>
        <taxon>Bacteria</taxon>
        <taxon>Pseudomonadati</taxon>
        <taxon>Thermodesulfobacteriota</taxon>
        <taxon>Desulfobacteria</taxon>
        <taxon>Desulfobacterales</taxon>
        <taxon>Desulfobacteraceae</taxon>
        <taxon>Desulfobotulus</taxon>
    </lineage>
</organism>
<keyword evidence="3" id="KW-1185">Reference proteome</keyword>
<comment type="caution">
    <text evidence="2">The sequence shown here is derived from an EMBL/GenBank/DDBJ whole genome shotgun (WGS) entry which is preliminary data.</text>
</comment>